<proteinExistence type="predicted"/>
<evidence type="ECO:0000313" key="2">
    <source>
        <dbReference type="EMBL" id="KAL1874531.1"/>
    </source>
</evidence>
<keyword evidence="1" id="KW-1133">Transmembrane helix</keyword>
<name>A0ABR3XF27_9PEZI</name>
<evidence type="ECO:0000313" key="3">
    <source>
        <dbReference type="Proteomes" id="UP001583177"/>
    </source>
</evidence>
<comment type="caution">
    <text evidence="2">The sequence shown here is derived from an EMBL/GenBank/DDBJ whole genome shotgun (WGS) entry which is preliminary data.</text>
</comment>
<gene>
    <name evidence="2" type="ORF">Daus18300_003550</name>
</gene>
<organism evidence="2 3">
    <name type="scientific">Diaporthe australafricana</name>
    <dbReference type="NCBI Taxonomy" id="127596"/>
    <lineage>
        <taxon>Eukaryota</taxon>
        <taxon>Fungi</taxon>
        <taxon>Dikarya</taxon>
        <taxon>Ascomycota</taxon>
        <taxon>Pezizomycotina</taxon>
        <taxon>Sordariomycetes</taxon>
        <taxon>Sordariomycetidae</taxon>
        <taxon>Diaporthales</taxon>
        <taxon>Diaporthaceae</taxon>
        <taxon>Diaporthe</taxon>
    </lineage>
</organism>
<feature type="transmembrane region" description="Helical" evidence="1">
    <location>
        <begin position="126"/>
        <end position="144"/>
    </location>
</feature>
<keyword evidence="3" id="KW-1185">Reference proteome</keyword>
<protein>
    <recommendedName>
        <fullName evidence="4">MARVEL domain-containing protein</fullName>
    </recommendedName>
</protein>
<dbReference type="Proteomes" id="UP001583177">
    <property type="component" value="Unassembled WGS sequence"/>
</dbReference>
<evidence type="ECO:0000256" key="1">
    <source>
        <dbReference type="SAM" id="Phobius"/>
    </source>
</evidence>
<feature type="transmembrane region" description="Helical" evidence="1">
    <location>
        <begin position="86"/>
        <end position="106"/>
    </location>
</feature>
<evidence type="ECO:0008006" key="4">
    <source>
        <dbReference type="Google" id="ProtNLM"/>
    </source>
</evidence>
<keyword evidence="1" id="KW-0472">Membrane</keyword>
<accession>A0ABR3XF27</accession>
<keyword evidence="1" id="KW-0812">Transmembrane</keyword>
<sequence length="154" mass="16658">MLSAITLGLRVLQIILSIALLGLSVNLARFKTCTEFLFLCITWPSSIVVTLRYSIFLGIYGIVTAALGIGALYLDRIPLIAQLAADAFAALFFLAGGIGWVVNFVRLEDYGSLFDAAFGQARGAQGLVWTLFAVTACIAVCTFLRRRDQAQSSK</sequence>
<reference evidence="2 3" key="1">
    <citation type="journal article" date="2024" name="IMA Fungus">
        <title>IMA Genome - F19 : A genome assembly and annotation guide to empower mycologists, including annotated draft genome sequences of Ceratocystis pirilliformis, Diaporthe australafricana, Fusarium ophioides, Paecilomyces lecythidis, and Sporothrix stenoceras.</title>
        <authorList>
            <person name="Aylward J."/>
            <person name="Wilson A.M."/>
            <person name="Visagie C.M."/>
            <person name="Spraker J."/>
            <person name="Barnes I."/>
            <person name="Buitendag C."/>
            <person name="Ceriani C."/>
            <person name="Del Mar Angel L."/>
            <person name="du Plessis D."/>
            <person name="Fuchs T."/>
            <person name="Gasser K."/>
            <person name="Kramer D."/>
            <person name="Li W."/>
            <person name="Munsamy K."/>
            <person name="Piso A."/>
            <person name="Price J.L."/>
            <person name="Sonnekus B."/>
            <person name="Thomas C."/>
            <person name="van der Nest A."/>
            <person name="van Dijk A."/>
            <person name="van Heerden A."/>
            <person name="van Vuuren N."/>
            <person name="Yilmaz N."/>
            <person name="Duong T.A."/>
            <person name="van der Merwe N.A."/>
            <person name="Wingfield M.J."/>
            <person name="Wingfield B.D."/>
        </authorList>
    </citation>
    <scope>NUCLEOTIDE SEQUENCE [LARGE SCALE GENOMIC DNA]</scope>
    <source>
        <strain evidence="2 3">CMW 18300</strain>
    </source>
</reference>
<dbReference type="EMBL" id="JAWRVE010000022">
    <property type="protein sequence ID" value="KAL1874531.1"/>
    <property type="molecule type" value="Genomic_DNA"/>
</dbReference>
<feature type="transmembrane region" description="Helical" evidence="1">
    <location>
        <begin position="54"/>
        <end position="74"/>
    </location>
</feature>